<dbReference type="PANTHER" id="PTHR12113:SF6">
    <property type="entry name" value="DICKKOPF N-TERMINAL CYSTEINE-RICH DOMAIN-CONTAINING PROTEIN"/>
    <property type="match status" value="1"/>
</dbReference>
<reference evidence="5 6" key="1">
    <citation type="submission" date="2024-02" db="EMBL/GenBank/DDBJ databases">
        <authorList>
            <person name="Daric V."/>
            <person name="Darras S."/>
        </authorList>
    </citation>
    <scope>NUCLEOTIDE SEQUENCE [LARGE SCALE GENOMIC DNA]</scope>
</reference>
<sequence length="425" mass="47495">MMKSIILNRYIHVYCCVKDITKMVGVLLNLAFCGLMIETALCSPYSRLAGSSSSSNGLYNNNDNGFYDIPMEEDVQNQLINEETKLLQDLLVSDLLEDLKEVGAADGLDNNLVGSPVDPLIELNDLEDAFIEEEDDDGKWLDDVQEVINSLPANYHNSSEYQTQIGNENVDVQQTINKETDDIGNEMSLSDQMQVQTKDGNGAFACSLANPCNEDEYCYKTDMYSECLVCLEVGEQCIDDAQCCSDNDDDLAHCVAGACAAGVKSGTVDTICEVAEDCDEGLCCATVQGYSRKMCKRFARLNERCSVETSVKTDVYIASINYYCPCVEGLRCQGRKPPVYNFLPVRYRDGQFCVLDPGSIIDKFRPSSRQNNQDMLDSQPIDQDLLDLEARLENENDQRNLNQDSSQQHHNAKKAMEMEPVEFMM</sequence>
<evidence type="ECO:0000313" key="5">
    <source>
        <dbReference type="EMBL" id="CAK8675914.1"/>
    </source>
</evidence>
<accession>A0ABP0F876</accession>
<evidence type="ECO:0000256" key="1">
    <source>
        <dbReference type="ARBA" id="ARBA00004613"/>
    </source>
</evidence>
<keyword evidence="3" id="KW-0732">Signal</keyword>
<comment type="subcellular location">
    <subcellularLocation>
        <location evidence="1">Secreted</location>
    </subcellularLocation>
</comment>
<evidence type="ECO:0000256" key="2">
    <source>
        <dbReference type="ARBA" id="ARBA00022525"/>
    </source>
</evidence>
<organism evidence="5 6">
    <name type="scientific">Clavelina lepadiformis</name>
    <name type="common">Light-bulb sea squirt</name>
    <name type="synonym">Ascidia lepadiformis</name>
    <dbReference type="NCBI Taxonomy" id="159417"/>
    <lineage>
        <taxon>Eukaryota</taxon>
        <taxon>Metazoa</taxon>
        <taxon>Chordata</taxon>
        <taxon>Tunicata</taxon>
        <taxon>Ascidiacea</taxon>
        <taxon>Aplousobranchia</taxon>
        <taxon>Clavelinidae</taxon>
        <taxon>Clavelina</taxon>
    </lineage>
</organism>
<dbReference type="Gene3D" id="2.10.80.10">
    <property type="entry name" value="Lipase, subunit A"/>
    <property type="match status" value="1"/>
</dbReference>
<protein>
    <submittedName>
        <fullName evidence="5">Uncharacterized protein</fullName>
    </submittedName>
</protein>
<feature type="compositionally biased region" description="Polar residues" evidence="4">
    <location>
        <begin position="399"/>
        <end position="409"/>
    </location>
</feature>
<comment type="caution">
    <text evidence="5">The sequence shown here is derived from an EMBL/GenBank/DDBJ whole genome shotgun (WGS) entry which is preliminary data.</text>
</comment>
<gene>
    <name evidence="5" type="ORF">CVLEPA_LOCUS5438</name>
</gene>
<feature type="region of interest" description="Disordered" evidence="4">
    <location>
        <begin position="396"/>
        <end position="425"/>
    </location>
</feature>
<dbReference type="EMBL" id="CAWYQH010000024">
    <property type="protein sequence ID" value="CAK8675914.1"/>
    <property type="molecule type" value="Genomic_DNA"/>
</dbReference>
<keyword evidence="6" id="KW-1185">Reference proteome</keyword>
<name>A0ABP0F876_CLALP</name>
<dbReference type="Proteomes" id="UP001642483">
    <property type="component" value="Unassembled WGS sequence"/>
</dbReference>
<evidence type="ECO:0000256" key="3">
    <source>
        <dbReference type="ARBA" id="ARBA00022729"/>
    </source>
</evidence>
<dbReference type="PANTHER" id="PTHR12113">
    <property type="entry name" value="DICKKOPF3-LIKE 3"/>
    <property type="match status" value="1"/>
</dbReference>
<evidence type="ECO:0000256" key="4">
    <source>
        <dbReference type="SAM" id="MobiDB-lite"/>
    </source>
</evidence>
<keyword evidence="2" id="KW-0964">Secreted</keyword>
<evidence type="ECO:0000313" key="6">
    <source>
        <dbReference type="Proteomes" id="UP001642483"/>
    </source>
</evidence>
<dbReference type="InterPro" id="IPR039863">
    <property type="entry name" value="DKK1-4"/>
</dbReference>
<proteinExistence type="predicted"/>